<keyword evidence="3" id="KW-1185">Reference proteome</keyword>
<evidence type="ECO:0000313" key="2">
    <source>
        <dbReference type="EMBL" id="MEI4802572.1"/>
    </source>
</evidence>
<comment type="caution">
    <text evidence="2">The sequence shown here is derived from an EMBL/GenBank/DDBJ whole genome shotgun (WGS) entry which is preliminary data.</text>
</comment>
<dbReference type="SUPFAM" id="SSF49785">
    <property type="entry name" value="Galactose-binding domain-like"/>
    <property type="match status" value="1"/>
</dbReference>
<dbReference type="InterPro" id="IPR008979">
    <property type="entry name" value="Galactose-bd-like_sf"/>
</dbReference>
<sequence>MNNIVKIDNQNLIINGDFEQNFTGWQVEGLSGEQKIIDSGVNKLLQLSSLGRVSQEVTIMPNKTYTLSFNTQALYVGGKSNVTVGTNNTGNLFDEHYENNQMESKEIIFKAGSNDSLLKLTLHCSGGEARFDNIVVIQDIPTVSSAYVYNGGYVAINFASPLSDQTTFTMYVNGERRKSMIFDIGRKYWRGDVSFWGGTWAEAKDSNTRFTLKTMIGDTEQTLVEFNGVSPSK</sequence>
<evidence type="ECO:0000313" key="3">
    <source>
        <dbReference type="Proteomes" id="UP001372526"/>
    </source>
</evidence>
<protein>
    <submittedName>
        <fullName evidence="2">DUF642 domain-containing protein</fullName>
    </submittedName>
</protein>
<feature type="domain" description="DUF642" evidence="1">
    <location>
        <begin position="35"/>
        <end position="126"/>
    </location>
</feature>
<accession>A0ABU8FIQ1</accession>
<name>A0ABU8FIQ1_9BACI</name>
<dbReference type="InterPro" id="IPR006946">
    <property type="entry name" value="DGR2-like_dom"/>
</dbReference>
<gene>
    <name evidence="2" type="ORF">WAZ07_14850</name>
</gene>
<dbReference type="Proteomes" id="UP001372526">
    <property type="component" value="Unassembled WGS sequence"/>
</dbReference>
<proteinExistence type="predicted"/>
<evidence type="ECO:0000259" key="1">
    <source>
        <dbReference type="Pfam" id="PF04862"/>
    </source>
</evidence>
<dbReference type="EMBL" id="JBAWSX010000008">
    <property type="protein sequence ID" value="MEI4802572.1"/>
    <property type="molecule type" value="Genomic_DNA"/>
</dbReference>
<dbReference type="Gene3D" id="2.60.120.260">
    <property type="entry name" value="Galactose-binding domain-like"/>
    <property type="match status" value="1"/>
</dbReference>
<reference evidence="2 3" key="1">
    <citation type="submission" date="2024-01" db="EMBL/GenBank/DDBJ databases">
        <title>Seven novel Bacillus-like species.</title>
        <authorList>
            <person name="Liu G."/>
        </authorList>
    </citation>
    <scope>NUCLEOTIDE SEQUENCE [LARGE SCALE GENOMIC DNA]</scope>
    <source>
        <strain evidence="2 3">FJAT-51639</strain>
    </source>
</reference>
<dbReference type="RefSeq" id="WP_336473092.1">
    <property type="nucleotide sequence ID" value="NZ_JBAWSX010000008.1"/>
</dbReference>
<dbReference type="Pfam" id="PF04862">
    <property type="entry name" value="DUF642"/>
    <property type="match status" value="1"/>
</dbReference>
<organism evidence="2 3">
    <name type="scientific">Bacillus bruguierae</name>
    <dbReference type="NCBI Taxonomy" id="3127667"/>
    <lineage>
        <taxon>Bacteria</taxon>
        <taxon>Bacillati</taxon>
        <taxon>Bacillota</taxon>
        <taxon>Bacilli</taxon>
        <taxon>Bacillales</taxon>
        <taxon>Bacillaceae</taxon>
        <taxon>Bacillus</taxon>
    </lineage>
</organism>